<feature type="region of interest" description="Disordered" evidence="3">
    <location>
        <begin position="624"/>
        <end position="678"/>
    </location>
</feature>
<feature type="region of interest" description="Disordered" evidence="3">
    <location>
        <begin position="905"/>
        <end position="946"/>
    </location>
</feature>
<feature type="region of interest" description="Disordered" evidence="3">
    <location>
        <begin position="1300"/>
        <end position="1371"/>
    </location>
</feature>
<reference evidence="5 6" key="1">
    <citation type="journal article" date="2021" name="Comput. Struct. Biotechnol. J.">
        <title>De novo genome assembly of the potent medicinal plant Rehmannia glutinosa using nanopore technology.</title>
        <authorList>
            <person name="Ma L."/>
            <person name="Dong C."/>
            <person name="Song C."/>
            <person name="Wang X."/>
            <person name="Zheng X."/>
            <person name="Niu Y."/>
            <person name="Chen S."/>
            <person name="Feng W."/>
        </authorList>
    </citation>
    <scope>NUCLEOTIDE SEQUENCE [LARGE SCALE GENOMIC DNA]</scope>
    <source>
        <strain evidence="5">DH-2019</strain>
    </source>
</reference>
<dbReference type="PROSITE" id="PS51916">
    <property type="entry name" value="DEUBAD"/>
    <property type="match status" value="1"/>
</dbReference>
<feature type="compositionally biased region" description="Basic and acidic residues" evidence="3">
    <location>
        <begin position="912"/>
        <end position="924"/>
    </location>
</feature>
<feature type="region of interest" description="Disordered" evidence="3">
    <location>
        <begin position="351"/>
        <end position="370"/>
    </location>
</feature>
<feature type="region of interest" description="Disordered" evidence="3">
    <location>
        <begin position="140"/>
        <end position="173"/>
    </location>
</feature>
<dbReference type="Pfam" id="PF25793">
    <property type="entry name" value="WHD_2nd_NFRKB"/>
    <property type="match status" value="1"/>
</dbReference>
<sequence>MCWNTRAIEGPTPGTPLRSRYRSQGREPSGKWCVADERLSLIGKAGVGWCVSASEERVEPTTYALSYSISMSSLSWLQTMYESYSSLDGESARVSTPEDIFAISTRNSGARSTAFLFVSSNKFQNSFKVARFDTEFHSPHTRDTLMSSDDDEDFQRRNSPSAVESDDDEFDDCDSGAGSDDFDLLELGETGEEFCRVGDQTHSIPYELYDLPGLKDVLSMEVWNDVLTEEERFGLSKYLPDMDQENFVRTLKELLSGDNLHFGSPVDKLFDMLKGGLCEPRVALYRQGLNFLQKRQHYHNLRKHQNAMVNNLCQIRDAWLNCKGFQDESSDRDESNDALWEKKMNDQKLGQKTGRYSGYSLGPGSDISSHGRKTIVESAKYGKRNPKGTLKLAGSKTTSIKELAEPFPSTRSGVKMKSGRYGLGGYDSSAAVRVNEQFLEEDDEAETNVEVSVHRDWNFPRVGASDEPAASKWKKHEGPRAEEDIDSFMGIPLSGRNNLHAFGRNKAINKLADIKVLTSKPSNMRDIYDGGKKVKYTENLQQFTAENQMKFGKGQKSNLSLKGSQKELLDANDPTWHSKHGALFPTDLSSKSGGLNAKNKRWKMGKEAVDLNANDKLLHTEYRANSSQDKFQSGSLHGRRDGTGNRGIRTFSRSEDTESDSSENMDEDKDDNPLMRSKWAYPGGVRDLKCDMKKADFSRRNKKNSYLTIDGSSHFSQKMEDYSENREMMNSELKGKMHDAGYFNILPTKDLDRNYFPGVIGADERQQLYHLGRNGHVEGNHGDSFQMPSVKSSLTLGKRRKGEISCDFGLPQSNYMNDNNFEDDLFWARPLVADNGVPLKLGKKGQTVDLSASHHPERSDVPLMGCETLSKKRKIKNDLTHMDVRDNKDYLHADAELQLDSVSSLRKRGKTRGKEEQDSKKEDIDAVNSNSNMDASTSVPSPQANVPSLAVQEIVNRVRSNPGDPCILETQEPLQDLIRGVLKIFSSRTAPLGAKGWKPLVVYQKSTKSWLWIGPVSNNSSDFEAVEEVTSPDAWGLPHKMLVKLVDSFANWLKNSQETLQQIGSLPAPPLTLMQINLDEKERFKDLRAQKSLNTISSSSEEVKAYFRKEEVLRYLIPDRAFSYTAVDGKKSIVAPLRRCGGKPTSKARDHFMLKRDRPPHVTILCLVRDAAARLPGSIGTRADVCTLIRDSQYIVEDVSDAQVNQVVSGALDRLHYERDPCVQFDGERKLWVYLHRDREEEDFEDDGTSSTKKWRRQKKETTEPSETGDVTVAYPGPSGQSGFDLVSDLNVEALCADDDKRSEPDYHNGNDQMEDNAETSHGSDRGMHPGPPVMWNGLELKSTNENKLLCQENSTNEDFDEDAFGGEPPA</sequence>
<accession>A0ABR0W3G7</accession>
<dbReference type="PANTHER" id="PTHR13052:SF0">
    <property type="entry name" value="DNA-BINDING PROTEIN-LIKE"/>
    <property type="match status" value="1"/>
</dbReference>
<evidence type="ECO:0000259" key="4">
    <source>
        <dbReference type="PROSITE" id="PS51916"/>
    </source>
</evidence>
<feature type="compositionally biased region" description="Basic and acidic residues" evidence="3">
    <location>
        <begin position="1300"/>
        <end position="1309"/>
    </location>
</feature>
<evidence type="ECO:0000256" key="2">
    <source>
        <dbReference type="ARBA" id="ARBA00023242"/>
    </source>
</evidence>
<dbReference type="CDD" id="cd21865">
    <property type="entry name" value="DEUBAD_NFRKB"/>
    <property type="match status" value="1"/>
</dbReference>
<comment type="subcellular location">
    <subcellularLocation>
        <location evidence="1">Nucleus</location>
    </subcellularLocation>
</comment>
<evidence type="ECO:0000313" key="6">
    <source>
        <dbReference type="Proteomes" id="UP001318860"/>
    </source>
</evidence>
<name>A0ABR0W3G7_REHGL</name>
<proteinExistence type="predicted"/>
<dbReference type="InterPro" id="IPR057748">
    <property type="entry name" value="NFRKB_WH_2"/>
</dbReference>
<evidence type="ECO:0000313" key="5">
    <source>
        <dbReference type="EMBL" id="KAK6142213.1"/>
    </source>
</evidence>
<feature type="compositionally biased region" description="Polar residues" evidence="3">
    <location>
        <begin position="624"/>
        <end position="635"/>
    </location>
</feature>
<evidence type="ECO:0000256" key="1">
    <source>
        <dbReference type="ARBA" id="ARBA00004123"/>
    </source>
</evidence>
<feature type="compositionally biased region" description="Acidic residues" evidence="3">
    <location>
        <begin position="657"/>
        <end position="670"/>
    </location>
</feature>
<feature type="region of interest" description="Disordered" evidence="3">
    <location>
        <begin position="1"/>
        <end position="28"/>
    </location>
</feature>
<dbReference type="InterPro" id="IPR024867">
    <property type="entry name" value="NFRKB"/>
</dbReference>
<feature type="compositionally biased region" description="Polar residues" evidence="3">
    <location>
        <begin position="927"/>
        <end position="946"/>
    </location>
</feature>
<dbReference type="InterPro" id="IPR044867">
    <property type="entry name" value="DEUBAD_dom"/>
</dbReference>
<feature type="region of interest" description="Disordered" evidence="3">
    <location>
        <begin position="1242"/>
        <end position="1284"/>
    </location>
</feature>
<comment type="caution">
    <text evidence="5">The sequence shown here is derived from an EMBL/GenBank/DDBJ whole genome shotgun (WGS) entry which is preliminary data.</text>
</comment>
<dbReference type="Proteomes" id="UP001318860">
    <property type="component" value="Unassembled WGS sequence"/>
</dbReference>
<organism evidence="5 6">
    <name type="scientific">Rehmannia glutinosa</name>
    <name type="common">Chinese foxglove</name>
    <dbReference type="NCBI Taxonomy" id="99300"/>
    <lineage>
        <taxon>Eukaryota</taxon>
        <taxon>Viridiplantae</taxon>
        <taxon>Streptophyta</taxon>
        <taxon>Embryophyta</taxon>
        <taxon>Tracheophyta</taxon>
        <taxon>Spermatophyta</taxon>
        <taxon>Magnoliopsida</taxon>
        <taxon>eudicotyledons</taxon>
        <taxon>Gunneridae</taxon>
        <taxon>Pentapetalae</taxon>
        <taxon>asterids</taxon>
        <taxon>lamiids</taxon>
        <taxon>Lamiales</taxon>
        <taxon>Orobanchaceae</taxon>
        <taxon>Rehmannieae</taxon>
        <taxon>Rehmannia</taxon>
    </lineage>
</organism>
<feature type="compositionally biased region" description="Polar residues" evidence="3">
    <location>
        <begin position="1342"/>
        <end position="1355"/>
    </location>
</feature>
<evidence type="ECO:0000256" key="3">
    <source>
        <dbReference type="SAM" id="MobiDB-lite"/>
    </source>
</evidence>
<feature type="compositionally biased region" description="Acidic residues" evidence="3">
    <location>
        <begin position="164"/>
        <end position="173"/>
    </location>
</feature>
<keyword evidence="2" id="KW-0539">Nucleus</keyword>
<feature type="compositionally biased region" description="Acidic residues" evidence="3">
    <location>
        <begin position="1356"/>
        <end position="1365"/>
    </location>
</feature>
<dbReference type="EMBL" id="JABTTQ020000014">
    <property type="protein sequence ID" value="KAK6142213.1"/>
    <property type="molecule type" value="Genomic_DNA"/>
</dbReference>
<keyword evidence="6" id="KW-1185">Reference proteome</keyword>
<protein>
    <recommendedName>
        <fullName evidence="4">DEUBAD domain-containing protein</fullName>
    </recommendedName>
</protein>
<gene>
    <name evidence="5" type="ORF">DH2020_000010</name>
</gene>
<dbReference type="PANTHER" id="PTHR13052">
    <property type="entry name" value="NFRKB-RELATED"/>
    <property type="match status" value="1"/>
</dbReference>
<feature type="domain" description="DEUBAD" evidence="4">
    <location>
        <begin position="205"/>
        <end position="318"/>
    </location>
</feature>